<dbReference type="Proteomes" id="UP000499080">
    <property type="component" value="Unassembled WGS sequence"/>
</dbReference>
<sequence length="231" mass="26701">MDKTGDGFNFLKTKFPRLSEAKIKEGIFVAPQIRQLFKDSTFMKHLNRKEKRAWLAFKICEYVSRILLVIGKKNFYFMVQEESKHQMKALRRPPVRNFDCCMNSKRRKVKEDLPCIHVIHDRCHLDHYRTRCYLCENRNLAQMAVAEIPLDVAERPLDIAEVPLDPLDVAEVPLDPLDVAEVPLDPLDVAEMPGVQMEAQEADEPVAAQQLPVPPNFVVQYRSINIQCQIS</sequence>
<reference evidence="1 2" key="1">
    <citation type="journal article" date="2019" name="Sci. Rep.">
        <title>Orb-weaving spider Araneus ventricosus genome elucidates the spidroin gene catalogue.</title>
        <authorList>
            <person name="Kono N."/>
            <person name="Nakamura H."/>
            <person name="Ohtoshi R."/>
            <person name="Moran D.A.P."/>
            <person name="Shinohara A."/>
            <person name="Yoshida Y."/>
            <person name="Fujiwara M."/>
            <person name="Mori M."/>
            <person name="Tomita M."/>
            <person name="Arakawa K."/>
        </authorList>
    </citation>
    <scope>NUCLEOTIDE SEQUENCE [LARGE SCALE GENOMIC DNA]</scope>
</reference>
<dbReference type="PANTHER" id="PTHR46114:SF2">
    <property type="entry name" value="CULLIN N-TERMINAL DOMAIN-CONTAINING PROTEIN"/>
    <property type="match status" value="1"/>
</dbReference>
<dbReference type="AlphaFoldDB" id="A0A4Y2DC33"/>
<comment type="caution">
    <text evidence="1">The sequence shown here is derived from an EMBL/GenBank/DDBJ whole genome shotgun (WGS) entry which is preliminary data.</text>
</comment>
<proteinExistence type="predicted"/>
<keyword evidence="2" id="KW-1185">Reference proteome</keyword>
<organism evidence="1 2">
    <name type="scientific">Araneus ventricosus</name>
    <name type="common">Orbweaver spider</name>
    <name type="synonym">Epeira ventricosa</name>
    <dbReference type="NCBI Taxonomy" id="182803"/>
    <lineage>
        <taxon>Eukaryota</taxon>
        <taxon>Metazoa</taxon>
        <taxon>Ecdysozoa</taxon>
        <taxon>Arthropoda</taxon>
        <taxon>Chelicerata</taxon>
        <taxon>Arachnida</taxon>
        <taxon>Araneae</taxon>
        <taxon>Araneomorphae</taxon>
        <taxon>Entelegynae</taxon>
        <taxon>Araneoidea</taxon>
        <taxon>Araneidae</taxon>
        <taxon>Araneus</taxon>
    </lineage>
</organism>
<dbReference type="PANTHER" id="PTHR46114">
    <property type="entry name" value="APPLE DOMAIN-CONTAINING PROTEIN"/>
    <property type="match status" value="1"/>
</dbReference>
<accession>A0A4Y2DC33</accession>
<dbReference type="EMBL" id="BGPR01000340">
    <property type="protein sequence ID" value="GBM14241.1"/>
    <property type="molecule type" value="Genomic_DNA"/>
</dbReference>
<dbReference type="OrthoDB" id="8063408at2759"/>
<evidence type="ECO:0000313" key="1">
    <source>
        <dbReference type="EMBL" id="GBM14241.1"/>
    </source>
</evidence>
<protein>
    <submittedName>
        <fullName evidence="1">Uncharacterized protein</fullName>
    </submittedName>
</protein>
<evidence type="ECO:0000313" key="2">
    <source>
        <dbReference type="Proteomes" id="UP000499080"/>
    </source>
</evidence>
<name>A0A4Y2DC33_ARAVE</name>
<gene>
    <name evidence="1" type="ORF">AVEN_167323_1</name>
</gene>